<comment type="similarity">
    <text evidence="1">Belongs to the heat shock protein 70 family.</text>
</comment>
<protein>
    <submittedName>
        <fullName evidence="5">Heat shock 70 kDa protein 14</fullName>
    </submittedName>
</protein>
<dbReference type="GO" id="GO:0005829">
    <property type="term" value="C:cytosol"/>
    <property type="evidence" value="ECO:0007669"/>
    <property type="project" value="TreeGrafter"/>
</dbReference>
<organism evidence="4 5">
    <name type="scientific">Ascaris lumbricoides</name>
    <name type="common">Giant roundworm</name>
    <dbReference type="NCBI Taxonomy" id="6252"/>
    <lineage>
        <taxon>Eukaryota</taxon>
        <taxon>Metazoa</taxon>
        <taxon>Ecdysozoa</taxon>
        <taxon>Nematoda</taxon>
        <taxon>Chromadorea</taxon>
        <taxon>Rhabditida</taxon>
        <taxon>Spirurina</taxon>
        <taxon>Ascaridomorpha</taxon>
        <taxon>Ascaridoidea</taxon>
        <taxon>Ascarididae</taxon>
        <taxon>Ascaris</taxon>
    </lineage>
</organism>
<evidence type="ECO:0000313" key="4">
    <source>
        <dbReference type="Proteomes" id="UP000036681"/>
    </source>
</evidence>
<dbReference type="WBParaSite" id="ALUE_0002268801-mRNA-1">
    <property type="protein sequence ID" value="ALUE_0002268801-mRNA-1"/>
    <property type="gene ID" value="ALUE_0002268801"/>
</dbReference>
<reference evidence="5" key="1">
    <citation type="submission" date="2017-02" db="UniProtKB">
        <authorList>
            <consortium name="WormBaseParasite"/>
        </authorList>
    </citation>
    <scope>IDENTIFICATION</scope>
</reference>
<keyword evidence="3" id="KW-0067">ATP-binding</keyword>
<dbReference type="SUPFAM" id="SSF53067">
    <property type="entry name" value="Actin-like ATPase domain"/>
    <property type="match status" value="1"/>
</dbReference>
<dbReference type="PANTHER" id="PTHR45639:SF4">
    <property type="entry name" value="HSC70CB, ISOFORM G"/>
    <property type="match status" value="1"/>
</dbReference>
<evidence type="ECO:0000313" key="5">
    <source>
        <dbReference type="WBParaSite" id="ALUE_0002268801-mRNA-1"/>
    </source>
</evidence>
<keyword evidence="4" id="KW-1185">Reference proteome</keyword>
<evidence type="ECO:0000256" key="2">
    <source>
        <dbReference type="ARBA" id="ARBA00022741"/>
    </source>
</evidence>
<dbReference type="PANTHER" id="PTHR45639">
    <property type="entry name" value="HSC70CB, ISOFORM G-RELATED"/>
    <property type="match status" value="1"/>
</dbReference>
<accession>A0A0M3IVB0</accession>
<evidence type="ECO:0000256" key="3">
    <source>
        <dbReference type="ARBA" id="ARBA00022840"/>
    </source>
</evidence>
<sequence>MGIAARQQVNTNIKNTIINFKQLVGRKFSDPITQKFIPYIPCEVVQLLDDNIGLKVDYLGEKRTFSPEQIVAILLVKLRDITQAGLQELKRITDCVLSRRCLLAAVEISGMNCLRIVNETTAVALAYGIYKQDLPAENEPPRHVAFVDIGHSASQAAIVAYNKGKLTVSIYYDIVDKLAVAMKDLSTVS</sequence>
<dbReference type="InterPro" id="IPR043129">
    <property type="entry name" value="ATPase_NBD"/>
</dbReference>
<name>A0A0M3IVB0_ASCLU</name>
<dbReference type="Pfam" id="PF00012">
    <property type="entry name" value="HSP70"/>
    <property type="match status" value="1"/>
</dbReference>
<dbReference type="GO" id="GO:0140662">
    <property type="term" value="F:ATP-dependent protein folding chaperone"/>
    <property type="evidence" value="ECO:0007669"/>
    <property type="project" value="InterPro"/>
</dbReference>
<dbReference type="Gene3D" id="3.30.30.30">
    <property type="match status" value="1"/>
</dbReference>
<dbReference type="Proteomes" id="UP000036681">
    <property type="component" value="Unplaced"/>
</dbReference>
<dbReference type="GO" id="GO:0005524">
    <property type="term" value="F:ATP binding"/>
    <property type="evidence" value="ECO:0007669"/>
    <property type="project" value="UniProtKB-KW"/>
</dbReference>
<keyword evidence="2" id="KW-0547">Nucleotide-binding</keyword>
<proteinExistence type="inferred from homology"/>
<dbReference type="FunFam" id="3.30.420.40:FF:000171">
    <property type="entry name" value="Heat shock 70 kDa protein 4"/>
    <property type="match status" value="1"/>
</dbReference>
<dbReference type="AlphaFoldDB" id="A0A0M3IVB0"/>
<dbReference type="Gene3D" id="3.30.420.40">
    <property type="match status" value="1"/>
</dbReference>
<dbReference type="GO" id="GO:0005634">
    <property type="term" value="C:nucleus"/>
    <property type="evidence" value="ECO:0007669"/>
    <property type="project" value="TreeGrafter"/>
</dbReference>
<evidence type="ECO:0000256" key="1">
    <source>
        <dbReference type="ARBA" id="ARBA00007381"/>
    </source>
</evidence>
<dbReference type="InterPro" id="IPR013126">
    <property type="entry name" value="Hsp_70_fam"/>
</dbReference>
<dbReference type="FunFam" id="3.30.30.30:FF:000002">
    <property type="entry name" value="Heat shock 70 kDa protein 4"/>
    <property type="match status" value="1"/>
</dbReference>